<protein>
    <recommendedName>
        <fullName evidence="3">Core-binding (CB) domain-containing protein</fullName>
    </recommendedName>
</protein>
<dbReference type="EMBL" id="JACDUU010000005">
    <property type="protein sequence ID" value="MBA2871872.1"/>
    <property type="molecule type" value="Genomic_DNA"/>
</dbReference>
<dbReference type="Proteomes" id="UP000580891">
    <property type="component" value="Unassembled WGS sequence"/>
</dbReference>
<proteinExistence type="predicted"/>
<feature type="compositionally biased region" description="Basic and acidic residues" evidence="2">
    <location>
        <begin position="1"/>
        <end position="12"/>
    </location>
</feature>
<evidence type="ECO:0000256" key="1">
    <source>
        <dbReference type="PROSITE-ProRule" id="PRU01248"/>
    </source>
</evidence>
<gene>
    <name evidence="4" type="ORF">HNQ85_002162</name>
</gene>
<dbReference type="PROSITE" id="PS51900">
    <property type="entry name" value="CB"/>
    <property type="match status" value="1"/>
</dbReference>
<evidence type="ECO:0000313" key="5">
    <source>
        <dbReference type="Proteomes" id="UP000580891"/>
    </source>
</evidence>
<sequence length="68" mass="8303">MGRIENERELQRKSKRGRRGELSREELLLISDDIGEIEYTFDELLEIFIEDCELRNLREHTIKYYRSV</sequence>
<dbReference type="InterPro" id="IPR044068">
    <property type="entry name" value="CB"/>
</dbReference>
<evidence type="ECO:0000313" key="4">
    <source>
        <dbReference type="EMBL" id="MBA2871872.1"/>
    </source>
</evidence>
<accession>A0A7V9Z0W6</accession>
<organism evidence="4 5">
    <name type="scientific">[Anoxybacillus] calidus</name>
    <dbReference type="NCBI Taxonomy" id="575178"/>
    <lineage>
        <taxon>Bacteria</taxon>
        <taxon>Bacillati</taxon>
        <taxon>Bacillota</taxon>
        <taxon>Bacilli</taxon>
        <taxon>Bacillales</taxon>
        <taxon>Anoxybacillaceae</taxon>
        <taxon>Paranoxybacillus</taxon>
    </lineage>
</organism>
<dbReference type="RefSeq" id="WP_246326850.1">
    <property type="nucleotide sequence ID" value="NZ_JACDUU010000005.1"/>
</dbReference>
<name>A0A7V9Z0W6_9BACL</name>
<dbReference type="AlphaFoldDB" id="A0A7V9Z0W6"/>
<feature type="region of interest" description="Disordered" evidence="2">
    <location>
        <begin position="1"/>
        <end position="20"/>
    </location>
</feature>
<comment type="caution">
    <text evidence="4">The sequence shown here is derived from an EMBL/GenBank/DDBJ whole genome shotgun (WGS) entry which is preliminary data.</text>
</comment>
<evidence type="ECO:0000256" key="2">
    <source>
        <dbReference type="SAM" id="MobiDB-lite"/>
    </source>
</evidence>
<evidence type="ECO:0000259" key="3">
    <source>
        <dbReference type="PROSITE" id="PS51900"/>
    </source>
</evidence>
<keyword evidence="1" id="KW-0238">DNA-binding</keyword>
<feature type="domain" description="Core-binding (CB)" evidence="3">
    <location>
        <begin position="39"/>
        <end position="68"/>
    </location>
</feature>
<keyword evidence="5" id="KW-1185">Reference proteome</keyword>
<reference evidence="4 5" key="1">
    <citation type="submission" date="2020-07" db="EMBL/GenBank/DDBJ databases">
        <title>Genomic Encyclopedia of Type Strains, Phase IV (KMG-IV): sequencing the most valuable type-strain genomes for metagenomic binning, comparative biology and taxonomic classification.</title>
        <authorList>
            <person name="Goeker M."/>
        </authorList>
    </citation>
    <scope>NUCLEOTIDE SEQUENCE [LARGE SCALE GENOMIC DNA]</scope>
    <source>
        <strain evidence="4 5">DSM 25220</strain>
    </source>
</reference>
<dbReference type="GO" id="GO:0003677">
    <property type="term" value="F:DNA binding"/>
    <property type="evidence" value="ECO:0007669"/>
    <property type="project" value="UniProtKB-UniRule"/>
</dbReference>